<evidence type="ECO:0000313" key="3">
    <source>
        <dbReference type="EMBL" id="WPY00882.1"/>
    </source>
</evidence>
<keyword evidence="4" id="KW-1185">Reference proteome</keyword>
<name>A0ABZ0UUY0_9RICK</name>
<sequence>MYITCPKCGTHFLVQPEQIGHFGRKVRCSKCANIWHQQLNDDIKLEPVIANPKFAYKSQLGSGINLPALLPIKIPQYLYTLPMLFICLIIILSIILFQDFWGFNYSDAAKLLSINDIHITNNKDAGKITITYKIVNSSTQILPMPLVRVRLFDKNNTALKSHVADQTDIALSPKQSVSIRTEFSSVPDITEKIDITLGNRLAFILR</sequence>
<dbReference type="InterPro" id="IPR011723">
    <property type="entry name" value="Znf/thioredoxin_put"/>
</dbReference>
<gene>
    <name evidence="3" type="ORF">Trichorick_00772</name>
</gene>
<keyword evidence="1" id="KW-0472">Membrane</keyword>
<dbReference type="NCBIfam" id="TIGR02098">
    <property type="entry name" value="MJ0042_CXXC"/>
    <property type="match status" value="1"/>
</dbReference>
<proteinExistence type="predicted"/>
<feature type="transmembrane region" description="Helical" evidence="1">
    <location>
        <begin position="77"/>
        <end position="97"/>
    </location>
</feature>
<dbReference type="EMBL" id="CP112932">
    <property type="protein sequence ID" value="WPY00882.1"/>
    <property type="molecule type" value="Genomic_DNA"/>
</dbReference>
<feature type="domain" description="Zinc finger/thioredoxin putative" evidence="2">
    <location>
        <begin position="1"/>
        <end position="35"/>
    </location>
</feature>
<dbReference type="RefSeq" id="WP_323737711.1">
    <property type="nucleotide sequence ID" value="NZ_CP112932.1"/>
</dbReference>
<evidence type="ECO:0000259" key="2">
    <source>
        <dbReference type="Pfam" id="PF13717"/>
    </source>
</evidence>
<keyword evidence="1" id="KW-1133">Transmembrane helix</keyword>
<protein>
    <submittedName>
        <fullName evidence="3">Zinc ribbon domain-containing protein</fullName>
    </submittedName>
</protein>
<keyword evidence="1" id="KW-0812">Transmembrane</keyword>
<organism evidence="3 4">
    <name type="scientific">Candidatus Trichorickettsia mobilis</name>
    <dbReference type="NCBI Taxonomy" id="1346319"/>
    <lineage>
        <taxon>Bacteria</taxon>
        <taxon>Pseudomonadati</taxon>
        <taxon>Pseudomonadota</taxon>
        <taxon>Alphaproteobacteria</taxon>
        <taxon>Rickettsiales</taxon>
        <taxon>Rickettsiaceae</taxon>
        <taxon>Rickettsieae</taxon>
        <taxon>Candidatus Trichorickettsia</taxon>
    </lineage>
</organism>
<accession>A0ABZ0UUY0</accession>
<reference evidence="3 4" key="1">
    <citation type="submission" date="2022-10" db="EMBL/GenBank/DDBJ databases">
        <title>Host association and intracellularity evolved multiple times independently in the Rickettsiales.</title>
        <authorList>
            <person name="Castelli M."/>
            <person name="Nardi T."/>
            <person name="Gammuto L."/>
            <person name="Bellinzona G."/>
            <person name="Sabaneyeva E."/>
            <person name="Potekhin A."/>
            <person name="Serra V."/>
            <person name="Petroni G."/>
            <person name="Sassera D."/>
        </authorList>
    </citation>
    <scope>NUCLEOTIDE SEQUENCE [LARGE SCALE GENOMIC DNA]</scope>
    <source>
        <strain evidence="3 4">Kr 154-4</strain>
    </source>
</reference>
<evidence type="ECO:0000313" key="4">
    <source>
        <dbReference type="Proteomes" id="UP001326613"/>
    </source>
</evidence>
<dbReference type="Proteomes" id="UP001326613">
    <property type="component" value="Chromosome"/>
</dbReference>
<dbReference type="Pfam" id="PF13717">
    <property type="entry name" value="Zn_ribbon_4"/>
    <property type="match status" value="1"/>
</dbReference>
<evidence type="ECO:0000256" key="1">
    <source>
        <dbReference type="SAM" id="Phobius"/>
    </source>
</evidence>